<feature type="transmembrane region" description="Helical" evidence="9">
    <location>
        <begin position="183"/>
        <end position="205"/>
    </location>
</feature>
<gene>
    <name evidence="11" type="ORF">HNQ41_003079</name>
</gene>
<feature type="domain" description="Cation/H+ exchanger transmembrane" evidence="10">
    <location>
        <begin position="20"/>
        <end position="379"/>
    </location>
</feature>
<keyword evidence="8 9" id="KW-0472">Membrane</keyword>
<dbReference type="GO" id="GO:0016020">
    <property type="term" value="C:membrane"/>
    <property type="evidence" value="ECO:0007669"/>
    <property type="project" value="UniProtKB-SubCell"/>
</dbReference>
<evidence type="ECO:0000256" key="4">
    <source>
        <dbReference type="ARBA" id="ARBA00022449"/>
    </source>
</evidence>
<evidence type="ECO:0000256" key="7">
    <source>
        <dbReference type="ARBA" id="ARBA00023065"/>
    </source>
</evidence>
<feature type="transmembrane region" description="Helical" evidence="9">
    <location>
        <begin position="299"/>
        <end position="319"/>
    </location>
</feature>
<evidence type="ECO:0000259" key="10">
    <source>
        <dbReference type="Pfam" id="PF00999"/>
    </source>
</evidence>
<evidence type="ECO:0000256" key="2">
    <source>
        <dbReference type="ARBA" id="ARBA00005551"/>
    </source>
</evidence>
<dbReference type="GO" id="GO:0015297">
    <property type="term" value="F:antiporter activity"/>
    <property type="evidence" value="ECO:0007669"/>
    <property type="project" value="UniProtKB-KW"/>
</dbReference>
<reference evidence="11 12" key="1">
    <citation type="submission" date="2020-08" db="EMBL/GenBank/DDBJ databases">
        <title>Genomic Encyclopedia of Type Strains, Phase IV (KMG-IV): sequencing the most valuable type-strain genomes for metagenomic binning, comparative biology and taxonomic classification.</title>
        <authorList>
            <person name="Goeker M."/>
        </authorList>
    </citation>
    <scope>NUCLEOTIDE SEQUENCE [LARGE SCALE GENOMIC DNA]</scope>
    <source>
        <strain evidence="11 12">DSM 24696</strain>
    </source>
</reference>
<feature type="transmembrane region" description="Helical" evidence="9">
    <location>
        <begin position="36"/>
        <end position="55"/>
    </location>
</feature>
<feature type="transmembrane region" description="Helical" evidence="9">
    <location>
        <begin position="92"/>
        <end position="112"/>
    </location>
</feature>
<sequence>MTALTFPLTDPVMIVALAMLIFLIAPLVMNRFRIPGIIGLILAGMIVGPNTLGWLERDPTIVLLGTVGMLYIIFVAGLEIDLEGFKRYRSRSLTFGLLSFFIPFTLGTLLGYVLIESWMAAILLGSLLGSHTLLAYPIASRMGVAKNPAVTTVVGGTILTDTLSMLILAVVAGASQGELSAGFWAQLIISLIIFTAVVMIGVPYISRRFFRQIHGGASIDYAYVMAVLFICAVLAIFAGMEPIIGAFLAGLALNRFIMENGPLMNRIKFVGNALFIPFFLLSVGMLMDIGVMFEQPSAFVLAILIVLFVIIGKFIAAWITKRIYHYSNDELPLMFGLTIPQAAATLAATLVGYDLGLFDIAVVNGVIIMILISCMIGPSFVEKYSRNVAFAEEQMPYRRSMAPERIMIPLSNPNTMDYLLDLSFTIKSPSSEEPIFPMTVVQSNENNDDNDDNEAKVAQAEKMLGHAVIYAAGADVPVRLLTRVEDNPTIGIHRAIMDNRISTVIAGWNGSDDHSKYGLGRVMDQLVERTRQQVVVANLNQHLSLTKRIVVILPKGYDHMSGGYDAVRLTKLLANQIGARMLFIVIQDDTSTYEKWINNEKPDVEAKFVVVEKWLNIKRYYEQTLKEDDLVVILSAREGTLSWHPRLALLPKSIHKTAVKNFIVLFPQEYPVDNRGTRGTNVPTSTFAHKTYDE</sequence>
<feature type="transmembrane region" description="Helical" evidence="9">
    <location>
        <begin position="150"/>
        <end position="171"/>
    </location>
</feature>
<evidence type="ECO:0000256" key="9">
    <source>
        <dbReference type="SAM" id="Phobius"/>
    </source>
</evidence>
<evidence type="ECO:0000256" key="8">
    <source>
        <dbReference type="ARBA" id="ARBA00023136"/>
    </source>
</evidence>
<feature type="transmembrane region" description="Helical" evidence="9">
    <location>
        <begin position="357"/>
        <end position="376"/>
    </location>
</feature>
<dbReference type="GO" id="GO:1902600">
    <property type="term" value="P:proton transmembrane transport"/>
    <property type="evidence" value="ECO:0007669"/>
    <property type="project" value="InterPro"/>
</dbReference>
<feature type="transmembrane region" description="Helical" evidence="9">
    <location>
        <begin position="61"/>
        <end position="80"/>
    </location>
</feature>
<keyword evidence="5 9" id="KW-0812">Transmembrane</keyword>
<dbReference type="PANTHER" id="PTHR43562">
    <property type="entry name" value="NAPA-TYPE SODIUM/HYDROGEN ANTIPORTER"/>
    <property type="match status" value="1"/>
</dbReference>
<dbReference type="AlphaFoldDB" id="A0A840QTI4"/>
<proteinExistence type="inferred from homology"/>
<keyword evidence="6 9" id="KW-1133">Transmembrane helix</keyword>
<keyword evidence="7" id="KW-0406">Ion transport</keyword>
<evidence type="ECO:0000313" key="12">
    <source>
        <dbReference type="Proteomes" id="UP000551878"/>
    </source>
</evidence>
<evidence type="ECO:0000256" key="6">
    <source>
        <dbReference type="ARBA" id="ARBA00022989"/>
    </source>
</evidence>
<dbReference type="RefSeq" id="WP_343043378.1">
    <property type="nucleotide sequence ID" value="NZ_JACHHB010000017.1"/>
</dbReference>
<keyword evidence="4" id="KW-0050">Antiport</keyword>
<comment type="caution">
    <text evidence="11">The sequence shown here is derived from an EMBL/GenBank/DDBJ whole genome shotgun (WGS) entry which is preliminary data.</text>
</comment>
<comment type="subcellular location">
    <subcellularLocation>
        <location evidence="1">Membrane</location>
        <topology evidence="1">Multi-pass membrane protein</topology>
    </subcellularLocation>
</comment>
<dbReference type="EMBL" id="JACHHB010000017">
    <property type="protein sequence ID" value="MBB5174856.1"/>
    <property type="molecule type" value="Genomic_DNA"/>
</dbReference>
<dbReference type="SUPFAM" id="SSF52402">
    <property type="entry name" value="Adenine nucleotide alpha hydrolases-like"/>
    <property type="match status" value="1"/>
</dbReference>
<evidence type="ECO:0000256" key="5">
    <source>
        <dbReference type="ARBA" id="ARBA00022692"/>
    </source>
</evidence>
<accession>A0A840QTI4</accession>
<dbReference type="Pfam" id="PF00999">
    <property type="entry name" value="Na_H_Exchanger"/>
    <property type="match status" value="1"/>
</dbReference>
<dbReference type="InterPro" id="IPR038770">
    <property type="entry name" value="Na+/solute_symporter_sf"/>
</dbReference>
<feature type="transmembrane region" description="Helical" evidence="9">
    <location>
        <begin position="118"/>
        <end position="138"/>
    </location>
</feature>
<dbReference type="Proteomes" id="UP000551878">
    <property type="component" value="Unassembled WGS sequence"/>
</dbReference>
<dbReference type="InterPro" id="IPR006153">
    <property type="entry name" value="Cation/H_exchanger_TM"/>
</dbReference>
<keyword evidence="12" id="KW-1185">Reference proteome</keyword>
<name>A0A840QTI4_9BACI</name>
<evidence type="ECO:0000256" key="1">
    <source>
        <dbReference type="ARBA" id="ARBA00004141"/>
    </source>
</evidence>
<evidence type="ECO:0000256" key="3">
    <source>
        <dbReference type="ARBA" id="ARBA00022448"/>
    </source>
</evidence>
<organism evidence="11 12">
    <name type="scientific">Texcoconibacillus texcoconensis</name>
    <dbReference type="NCBI Taxonomy" id="1095777"/>
    <lineage>
        <taxon>Bacteria</taxon>
        <taxon>Bacillati</taxon>
        <taxon>Bacillota</taxon>
        <taxon>Bacilli</taxon>
        <taxon>Bacillales</taxon>
        <taxon>Bacillaceae</taxon>
        <taxon>Texcoconibacillus</taxon>
    </lineage>
</organism>
<keyword evidence="3" id="KW-0813">Transport</keyword>
<dbReference type="Gene3D" id="1.20.1530.20">
    <property type="match status" value="1"/>
</dbReference>
<feature type="transmembrane region" description="Helical" evidence="9">
    <location>
        <begin position="12"/>
        <end position="29"/>
    </location>
</feature>
<evidence type="ECO:0000313" key="11">
    <source>
        <dbReference type="EMBL" id="MBB5174856.1"/>
    </source>
</evidence>
<feature type="transmembrane region" description="Helical" evidence="9">
    <location>
        <begin position="331"/>
        <end position="351"/>
    </location>
</feature>
<dbReference type="Gene3D" id="3.40.50.12370">
    <property type="match status" value="1"/>
</dbReference>
<feature type="transmembrane region" description="Helical" evidence="9">
    <location>
        <begin position="270"/>
        <end position="293"/>
    </location>
</feature>
<dbReference type="PANTHER" id="PTHR43562:SF4">
    <property type="entry name" value="NA(+)_H(+) ANTIPORTER NHAS5"/>
    <property type="match status" value="1"/>
</dbReference>
<protein>
    <submittedName>
        <fullName evidence="11">Kef-type K+ transport system membrane component KefB</fullName>
    </submittedName>
</protein>
<comment type="similarity">
    <text evidence="2">Belongs to the monovalent cation:proton antiporter 2 (CPA2) transporter (TC 2.A.37) family.</text>
</comment>